<keyword evidence="3" id="KW-1185">Reference proteome</keyword>
<evidence type="ECO:0000313" key="3">
    <source>
        <dbReference type="Proteomes" id="UP000053464"/>
    </source>
</evidence>
<dbReference type="AlphaFoldDB" id="A0A0G9MVC0"/>
<dbReference type="EMBL" id="LBHB01000002">
    <property type="protein sequence ID" value="KLE34549.1"/>
    <property type="molecule type" value="Genomic_DNA"/>
</dbReference>
<reference evidence="2 3" key="1">
    <citation type="submission" date="2015-04" db="EMBL/GenBank/DDBJ databases">
        <title>The draft genome sequence of Erythrobacter luteus KA37.</title>
        <authorList>
            <person name="Zhuang L."/>
            <person name="Liu Y."/>
            <person name="Shao Z."/>
        </authorList>
    </citation>
    <scope>NUCLEOTIDE SEQUENCE [LARGE SCALE GENOMIC DNA]</scope>
    <source>
        <strain evidence="2 3">KA37</strain>
    </source>
</reference>
<protein>
    <submittedName>
        <fullName evidence="2">Uncharacterized protein</fullName>
    </submittedName>
</protein>
<comment type="caution">
    <text evidence="2">The sequence shown here is derived from an EMBL/GenBank/DDBJ whole genome shotgun (WGS) entry which is preliminary data.</text>
</comment>
<accession>A0A0G9MVC0</accession>
<keyword evidence="1" id="KW-0812">Transmembrane</keyword>
<dbReference type="Proteomes" id="UP000053464">
    <property type="component" value="Unassembled WGS sequence"/>
</dbReference>
<evidence type="ECO:0000256" key="1">
    <source>
        <dbReference type="SAM" id="Phobius"/>
    </source>
</evidence>
<dbReference type="OrthoDB" id="10020214at2"/>
<name>A0A0G9MVC0_9SPHN</name>
<feature type="transmembrane region" description="Helical" evidence="1">
    <location>
        <begin position="60"/>
        <end position="79"/>
    </location>
</feature>
<keyword evidence="1" id="KW-0472">Membrane</keyword>
<feature type="transmembrane region" description="Helical" evidence="1">
    <location>
        <begin position="105"/>
        <end position="123"/>
    </location>
</feature>
<sequence>MTEDTALLPPDSDDAERQRMLSADIREEWRDMGPIAVAAMIPVALIMTVLSPLIADLAGWVFPIPFLLAFFGLPYWLAYRRRVESDLPFVIPGLGSFQGSRKKRMLLGGAIVATLATTAMLLLNMHAGHLMRALADTLGRWLG</sequence>
<dbReference type="PATRIC" id="fig|1581420.6.peg.2070"/>
<proteinExistence type="predicted"/>
<gene>
    <name evidence="2" type="ORF">AAW00_10090</name>
</gene>
<keyword evidence="1" id="KW-1133">Transmembrane helix</keyword>
<evidence type="ECO:0000313" key="2">
    <source>
        <dbReference type="EMBL" id="KLE34549.1"/>
    </source>
</evidence>
<feature type="transmembrane region" description="Helical" evidence="1">
    <location>
        <begin position="35"/>
        <end position="54"/>
    </location>
</feature>
<dbReference type="RefSeq" id="WP_047004196.1">
    <property type="nucleotide sequence ID" value="NZ_LBHB01000002.1"/>
</dbReference>
<organism evidence="2 3">
    <name type="scientific">Aurantiacibacter luteus</name>
    <dbReference type="NCBI Taxonomy" id="1581420"/>
    <lineage>
        <taxon>Bacteria</taxon>
        <taxon>Pseudomonadati</taxon>
        <taxon>Pseudomonadota</taxon>
        <taxon>Alphaproteobacteria</taxon>
        <taxon>Sphingomonadales</taxon>
        <taxon>Erythrobacteraceae</taxon>
        <taxon>Aurantiacibacter</taxon>
    </lineage>
</organism>